<dbReference type="SUPFAM" id="SSF50129">
    <property type="entry name" value="GroES-like"/>
    <property type="match status" value="1"/>
</dbReference>
<dbReference type="EMBL" id="CP028913">
    <property type="protein sequence ID" value="AWB94848.1"/>
    <property type="molecule type" value="Genomic_DNA"/>
</dbReference>
<dbReference type="Gene3D" id="3.40.50.720">
    <property type="entry name" value="NAD(P)-binding Rossmann-like Domain"/>
    <property type="match status" value="1"/>
</dbReference>
<sequence length="354" mass="37251">MRTAVYERYGPPEVMRLQQAADPVAGEGEVLVRVEASTVGASDSAGRSGTPRFARLFFGLTKPKHPVLGSDFAGVVERIGPGASRFAPGDRVFGTLAPAMGAHAELVTIAEHGPIAHLPDRLDAAGAVATVDGFLTALPFLRDVGRVRPGQRVLVNGASGTVGSAAVQLARHFGAHVVGVCSAVHEPLVRSLGAEHVIDYTHDDFTDARNTYDVIFDAVGKRSFGACRAALTPHGIYLTTVPSAAIMLQWPLTRWFSRGRRAAITFTGLRDIRLKAADLPLLVELIESGAFVPVIDRVVAFDDIAEAHRRVDSGHKAGSVVVAISQVPSAKPASRQVAPGDFAPSDSAPGEVAP</sequence>
<dbReference type="InterPro" id="IPR011032">
    <property type="entry name" value="GroES-like_sf"/>
</dbReference>
<dbReference type="InterPro" id="IPR013154">
    <property type="entry name" value="ADH-like_N"/>
</dbReference>
<dbReference type="InterPro" id="IPR036291">
    <property type="entry name" value="NAD(P)-bd_dom_sf"/>
</dbReference>
<dbReference type="Pfam" id="PF08240">
    <property type="entry name" value="ADH_N"/>
    <property type="match status" value="1"/>
</dbReference>
<protein>
    <submittedName>
        <fullName evidence="3">NAD(P)-dependent alcohol dehydrogenase</fullName>
    </submittedName>
</protein>
<dbReference type="Proteomes" id="UP000244729">
    <property type="component" value="Chromosome"/>
</dbReference>
<reference evidence="3 4" key="1">
    <citation type="submission" date="2018-04" db="EMBL/GenBank/DDBJ databases">
        <authorList>
            <person name="Li J."/>
        </authorList>
    </citation>
    <scope>NUCLEOTIDE SEQUENCE [LARGE SCALE GENOMIC DNA]</scope>
    <source>
        <strain evidence="4">30A</strain>
    </source>
</reference>
<dbReference type="InterPro" id="IPR020843">
    <property type="entry name" value="ER"/>
</dbReference>
<dbReference type="PANTHER" id="PTHR11695:SF294">
    <property type="entry name" value="RETICULON-4-INTERACTING PROTEIN 1, MITOCHONDRIAL"/>
    <property type="match status" value="1"/>
</dbReference>
<organism evidence="3 4">
    <name type="scientific">Agromyces badenianii</name>
    <dbReference type="NCBI Taxonomy" id="2080742"/>
    <lineage>
        <taxon>Bacteria</taxon>
        <taxon>Bacillati</taxon>
        <taxon>Actinomycetota</taxon>
        <taxon>Actinomycetes</taxon>
        <taxon>Micrococcales</taxon>
        <taxon>Microbacteriaceae</taxon>
        <taxon>Agromyces</taxon>
    </lineage>
</organism>
<evidence type="ECO:0000259" key="2">
    <source>
        <dbReference type="SMART" id="SM00829"/>
    </source>
</evidence>
<dbReference type="InterPro" id="IPR050700">
    <property type="entry name" value="YIM1/Zinc_Alcohol_DH_Fams"/>
</dbReference>
<dbReference type="GO" id="GO:0016491">
    <property type="term" value="F:oxidoreductase activity"/>
    <property type="evidence" value="ECO:0007669"/>
    <property type="project" value="InterPro"/>
</dbReference>
<dbReference type="Pfam" id="PF13602">
    <property type="entry name" value="ADH_zinc_N_2"/>
    <property type="match status" value="1"/>
</dbReference>
<dbReference type="PANTHER" id="PTHR11695">
    <property type="entry name" value="ALCOHOL DEHYDROGENASE RELATED"/>
    <property type="match status" value="1"/>
</dbReference>
<feature type="region of interest" description="Disordered" evidence="1">
    <location>
        <begin position="332"/>
        <end position="354"/>
    </location>
</feature>
<feature type="domain" description="Enoyl reductase (ER)" evidence="2">
    <location>
        <begin position="10"/>
        <end position="322"/>
    </location>
</feature>
<evidence type="ECO:0000313" key="4">
    <source>
        <dbReference type="Proteomes" id="UP000244729"/>
    </source>
</evidence>
<keyword evidence="4" id="KW-1185">Reference proteome</keyword>
<dbReference type="KEGG" id="agm:DCE93_03555"/>
<dbReference type="SUPFAM" id="SSF51735">
    <property type="entry name" value="NAD(P)-binding Rossmann-fold domains"/>
    <property type="match status" value="1"/>
</dbReference>
<accession>A0A2S0WU79</accession>
<dbReference type="OrthoDB" id="9790818at2"/>
<dbReference type="SMART" id="SM00829">
    <property type="entry name" value="PKS_ER"/>
    <property type="match status" value="1"/>
</dbReference>
<name>A0A2S0WU79_9MICO</name>
<proteinExistence type="predicted"/>
<gene>
    <name evidence="3" type="ORF">DCE93_03555</name>
</gene>
<evidence type="ECO:0000313" key="3">
    <source>
        <dbReference type="EMBL" id="AWB94848.1"/>
    </source>
</evidence>
<dbReference type="AlphaFoldDB" id="A0A2S0WU79"/>
<dbReference type="Gene3D" id="3.90.180.10">
    <property type="entry name" value="Medium-chain alcohol dehydrogenases, catalytic domain"/>
    <property type="match status" value="1"/>
</dbReference>
<evidence type="ECO:0000256" key="1">
    <source>
        <dbReference type="SAM" id="MobiDB-lite"/>
    </source>
</evidence>
<dbReference type="CDD" id="cd08267">
    <property type="entry name" value="MDR1"/>
    <property type="match status" value="1"/>
</dbReference>
<dbReference type="RefSeq" id="WP_108594669.1">
    <property type="nucleotide sequence ID" value="NZ_CP028913.1"/>
</dbReference>